<keyword evidence="3" id="KW-1185">Reference proteome</keyword>
<proteinExistence type="predicted"/>
<evidence type="ECO:0000256" key="1">
    <source>
        <dbReference type="SAM" id="Coils"/>
    </source>
</evidence>
<feature type="coiled-coil region" evidence="1">
    <location>
        <begin position="35"/>
        <end position="69"/>
    </location>
</feature>
<dbReference type="AlphaFoldDB" id="A0A8H4NFP9"/>
<evidence type="ECO:0000313" key="2">
    <source>
        <dbReference type="EMBL" id="KAF4430466.1"/>
    </source>
</evidence>
<dbReference type="OrthoDB" id="5080924at2759"/>
<reference evidence="2 3" key="1">
    <citation type="submission" date="2020-01" db="EMBL/GenBank/DDBJ databases">
        <title>Identification and distribution of gene clusters putatively required for synthesis of sphingolipid metabolism inhibitors in phylogenetically diverse species of the filamentous fungus Fusarium.</title>
        <authorList>
            <person name="Kim H.-S."/>
            <person name="Busman M."/>
            <person name="Brown D.W."/>
            <person name="Divon H."/>
            <person name="Uhlig S."/>
            <person name="Proctor R.H."/>
        </authorList>
    </citation>
    <scope>NUCLEOTIDE SEQUENCE [LARGE SCALE GENOMIC DNA]</scope>
    <source>
        <strain evidence="2 3">NRRL 13308</strain>
    </source>
</reference>
<accession>A0A8H4NFP9</accession>
<comment type="caution">
    <text evidence="2">The sequence shown here is derived from an EMBL/GenBank/DDBJ whole genome shotgun (WGS) entry which is preliminary data.</text>
</comment>
<gene>
    <name evidence="2" type="ORF">FACUT_8832</name>
</gene>
<protein>
    <submittedName>
        <fullName evidence="2">Uncharacterized protein</fullName>
    </submittedName>
</protein>
<sequence length="184" mass="21729">MYKRQVIVVEVAPAPNEHDEPHSLEGKIDFADSIVEGLRGEMSSLNQEIHKLDRKTKKLKKSNERFEEVLFRSQQKGASRRAVLSGVETLKQGEKTFLENEKQLVEMDLKSLELQKGLWEWEVYREGLKTSQEEMRFDEWMRREEGLGYEDWKKTKYSQTRQDNLYLALNALNAFLHDTIKESY</sequence>
<evidence type="ECO:0000313" key="3">
    <source>
        <dbReference type="Proteomes" id="UP000536711"/>
    </source>
</evidence>
<dbReference type="EMBL" id="JAADJF010000253">
    <property type="protein sequence ID" value="KAF4430466.1"/>
    <property type="molecule type" value="Genomic_DNA"/>
</dbReference>
<keyword evidence="1" id="KW-0175">Coiled coil</keyword>
<organism evidence="2 3">
    <name type="scientific">Fusarium acutatum</name>
    <dbReference type="NCBI Taxonomy" id="78861"/>
    <lineage>
        <taxon>Eukaryota</taxon>
        <taxon>Fungi</taxon>
        <taxon>Dikarya</taxon>
        <taxon>Ascomycota</taxon>
        <taxon>Pezizomycotina</taxon>
        <taxon>Sordariomycetes</taxon>
        <taxon>Hypocreomycetidae</taxon>
        <taxon>Hypocreales</taxon>
        <taxon>Nectriaceae</taxon>
        <taxon>Fusarium</taxon>
        <taxon>Fusarium fujikuroi species complex</taxon>
    </lineage>
</organism>
<dbReference type="Proteomes" id="UP000536711">
    <property type="component" value="Unassembled WGS sequence"/>
</dbReference>
<name>A0A8H4NFP9_9HYPO</name>